<dbReference type="OrthoDB" id="8991911at2"/>
<evidence type="ECO:0000313" key="2">
    <source>
        <dbReference type="Proteomes" id="UP000193427"/>
    </source>
</evidence>
<dbReference type="Gene3D" id="3.40.30.10">
    <property type="entry name" value="Glutaredoxin"/>
    <property type="match status" value="1"/>
</dbReference>
<protein>
    <submittedName>
        <fullName evidence="1">Uncharacterized protein</fullName>
    </submittedName>
</protein>
<keyword evidence="2" id="KW-1185">Reference proteome</keyword>
<dbReference type="InterPro" id="IPR002109">
    <property type="entry name" value="Glutaredoxin"/>
</dbReference>
<sequence>MTATFPRLASISLLLLPALAHAASGSAYTTGKAAGYVFGGLVLFVVAKRLLGDLAWARWLIVPVVAVAIIRLNPGPGPIDTPQIQALAATVKAEDVVMYTTTECVYCHQAKAWLQQNGFAFTECNMSVSRTCQQEFAAYKAVGTPFLVVRGERMDNGFDSDQFLALLRS</sequence>
<accession>A0A1W6L713</accession>
<dbReference type="Pfam" id="PF00462">
    <property type="entry name" value="Glutaredoxin"/>
    <property type="match status" value="1"/>
</dbReference>
<organism evidence="1 2">
    <name type="scientific">Piscinibacter gummiphilus</name>
    <dbReference type="NCBI Taxonomy" id="946333"/>
    <lineage>
        <taxon>Bacteria</taxon>
        <taxon>Pseudomonadati</taxon>
        <taxon>Pseudomonadota</taxon>
        <taxon>Betaproteobacteria</taxon>
        <taxon>Burkholderiales</taxon>
        <taxon>Sphaerotilaceae</taxon>
        <taxon>Piscinibacter</taxon>
    </lineage>
</organism>
<dbReference type="PROSITE" id="PS00195">
    <property type="entry name" value="GLUTAREDOXIN_1"/>
    <property type="match status" value="1"/>
</dbReference>
<evidence type="ECO:0000313" key="1">
    <source>
        <dbReference type="EMBL" id="ARN20012.1"/>
    </source>
</evidence>
<dbReference type="InterPro" id="IPR036249">
    <property type="entry name" value="Thioredoxin-like_sf"/>
</dbReference>
<gene>
    <name evidence="1" type="ORF">A4W93_08845</name>
</gene>
<dbReference type="Proteomes" id="UP000193427">
    <property type="component" value="Chromosome"/>
</dbReference>
<dbReference type="CDD" id="cd02976">
    <property type="entry name" value="NrdH"/>
    <property type="match status" value="1"/>
</dbReference>
<dbReference type="AlphaFoldDB" id="A0A1W6L713"/>
<dbReference type="STRING" id="946333.A4W93_08845"/>
<reference evidence="1 2" key="1">
    <citation type="submission" date="2016-04" db="EMBL/GenBank/DDBJ databases">
        <title>Complete genome sequence of natural rubber-degrading, novel Gram-negative bacterium, Rhizobacter gummiphilus strain NS21.</title>
        <authorList>
            <person name="Tabata M."/>
            <person name="Kasai D."/>
            <person name="Fukuda M."/>
        </authorList>
    </citation>
    <scope>NUCLEOTIDE SEQUENCE [LARGE SCALE GENOMIC DNA]</scope>
    <source>
        <strain evidence="1 2">NS21</strain>
    </source>
</reference>
<dbReference type="PROSITE" id="PS51354">
    <property type="entry name" value="GLUTAREDOXIN_2"/>
    <property type="match status" value="1"/>
</dbReference>
<dbReference type="EMBL" id="CP015118">
    <property type="protein sequence ID" value="ARN20012.1"/>
    <property type="molecule type" value="Genomic_DNA"/>
</dbReference>
<name>A0A1W6L713_9BURK</name>
<proteinExistence type="predicted"/>
<dbReference type="InterPro" id="IPR011767">
    <property type="entry name" value="GLR_AS"/>
</dbReference>
<dbReference type="SUPFAM" id="SSF52833">
    <property type="entry name" value="Thioredoxin-like"/>
    <property type="match status" value="1"/>
</dbReference>
<dbReference type="RefSeq" id="WP_085750279.1">
    <property type="nucleotide sequence ID" value="NZ_BSPR01000008.1"/>
</dbReference>
<dbReference type="KEGG" id="rgu:A4W93_08845"/>